<proteinExistence type="predicted"/>
<evidence type="ECO:0000256" key="1">
    <source>
        <dbReference type="SAM" id="Phobius"/>
    </source>
</evidence>
<dbReference type="RefSeq" id="WP_002655389.1">
    <property type="nucleotide sequence ID" value="NZ_CH672377.1"/>
</dbReference>
<keyword evidence="1" id="KW-1133">Transmembrane helix</keyword>
<gene>
    <name evidence="2" type="ORF">DSM3645_08977</name>
</gene>
<organism evidence="2 3">
    <name type="scientific">Blastopirellula marina DSM 3645</name>
    <dbReference type="NCBI Taxonomy" id="314230"/>
    <lineage>
        <taxon>Bacteria</taxon>
        <taxon>Pseudomonadati</taxon>
        <taxon>Planctomycetota</taxon>
        <taxon>Planctomycetia</taxon>
        <taxon>Pirellulales</taxon>
        <taxon>Pirellulaceae</taxon>
        <taxon>Blastopirellula</taxon>
    </lineage>
</organism>
<reference evidence="2 3" key="1">
    <citation type="submission" date="2006-02" db="EMBL/GenBank/DDBJ databases">
        <authorList>
            <person name="Amann R."/>
            <person name="Ferriera S."/>
            <person name="Johnson J."/>
            <person name="Kravitz S."/>
            <person name="Halpern A."/>
            <person name="Remington K."/>
            <person name="Beeson K."/>
            <person name="Tran B."/>
            <person name="Rogers Y.-H."/>
            <person name="Friedman R."/>
            <person name="Venter J.C."/>
        </authorList>
    </citation>
    <scope>NUCLEOTIDE SEQUENCE [LARGE SCALE GENOMIC DNA]</scope>
    <source>
        <strain evidence="2 3">DSM 3645</strain>
    </source>
</reference>
<feature type="transmembrane region" description="Helical" evidence="1">
    <location>
        <begin position="57"/>
        <end position="78"/>
    </location>
</feature>
<feature type="transmembrane region" description="Helical" evidence="1">
    <location>
        <begin position="117"/>
        <end position="138"/>
    </location>
</feature>
<keyword evidence="1" id="KW-0472">Membrane</keyword>
<feature type="transmembrane region" description="Helical" evidence="1">
    <location>
        <begin position="189"/>
        <end position="212"/>
    </location>
</feature>
<protein>
    <submittedName>
        <fullName evidence="2">Uncharacterized protein</fullName>
    </submittedName>
</protein>
<feature type="transmembrane region" description="Helical" evidence="1">
    <location>
        <begin position="32"/>
        <end position="51"/>
    </location>
</feature>
<evidence type="ECO:0000313" key="2">
    <source>
        <dbReference type="EMBL" id="EAQ82519.1"/>
    </source>
</evidence>
<keyword evidence="1" id="KW-0812">Transmembrane</keyword>
<name>A3ZL86_9BACT</name>
<feature type="transmembrane region" description="Helical" evidence="1">
    <location>
        <begin position="150"/>
        <end position="177"/>
    </location>
</feature>
<evidence type="ECO:0000313" key="3">
    <source>
        <dbReference type="Proteomes" id="UP000004358"/>
    </source>
</evidence>
<feature type="transmembrane region" description="Helical" evidence="1">
    <location>
        <begin position="219"/>
        <end position="240"/>
    </location>
</feature>
<dbReference type="AlphaFoldDB" id="A3ZL86"/>
<dbReference type="EMBL" id="AANZ01000001">
    <property type="protein sequence ID" value="EAQ82519.1"/>
    <property type="molecule type" value="Genomic_DNA"/>
</dbReference>
<sequence length="298" mass="32183">MSNQSIADESTEIDRLVGESNAPTQRLAPWRFFASIAAIAASWGLLLLVAWFGRPGFIIAILLIYAGFFSTVSQLAMLISLPLISPVIRLPVGLALLLIVTFGFVVVYEVYQSDELHLWSFLIAAQFMLVTIASLVVGRVSGFRPRSSRHFSLLTLILTVTIVCVGLGAIRAIAAALEIGVAEFAASRVSSFLTVALINATCVTGPLMALTMHRNLFRVLLLIIGLPQALLLSLAILWLHDWAMPDEQVMNAGEATIFIGVQTLTISLSLLPIVLAPKKQPANAKVEPPRASVLEQDA</sequence>
<feature type="transmembrane region" description="Helical" evidence="1">
    <location>
        <begin position="90"/>
        <end position="111"/>
    </location>
</feature>
<dbReference type="OrthoDB" id="283756at2"/>
<dbReference type="STRING" id="314230.DSM3645_08977"/>
<feature type="transmembrane region" description="Helical" evidence="1">
    <location>
        <begin position="255"/>
        <end position="275"/>
    </location>
</feature>
<accession>A3ZL86</accession>
<dbReference type="HOGENOM" id="CLU_932752_0_0_0"/>
<dbReference type="Proteomes" id="UP000004358">
    <property type="component" value="Unassembled WGS sequence"/>
</dbReference>
<comment type="caution">
    <text evidence="2">The sequence shown here is derived from an EMBL/GenBank/DDBJ whole genome shotgun (WGS) entry which is preliminary data.</text>
</comment>